<keyword evidence="1" id="KW-0560">Oxidoreductase</keyword>
<evidence type="ECO:0000313" key="2">
    <source>
        <dbReference type="Proteomes" id="UP000050523"/>
    </source>
</evidence>
<sequence>MPSWPDKIPPIQLGKPVIKGTIVCTYHCTLNAHAVMAAIFIISLATSSKATFIPRYSHCMFRSVKWINHIVPKSAPSPSITLAIPVTKALCRAASTKLNNVWAIFVTSMPPPLFCSGKGGVVEIDDAAFQTHGCEAAKHTQYRIRLGLGFELLYIRNWLFVA</sequence>
<gene>
    <name evidence="1" type="ORF">ALO43_200310</name>
</gene>
<dbReference type="AlphaFoldDB" id="A0AA40P0X3"/>
<accession>A0AA40P0X3</accession>
<keyword evidence="1" id="KW-0223">Dioxygenase</keyword>
<dbReference type="GO" id="GO:0051213">
    <property type="term" value="F:dioxygenase activity"/>
    <property type="evidence" value="ECO:0007669"/>
    <property type="project" value="UniProtKB-KW"/>
</dbReference>
<organism evidence="1 2">
    <name type="scientific">Pseudomonas tremae</name>
    <dbReference type="NCBI Taxonomy" id="200454"/>
    <lineage>
        <taxon>Bacteria</taxon>
        <taxon>Pseudomonadati</taxon>
        <taxon>Pseudomonadota</taxon>
        <taxon>Gammaproteobacteria</taxon>
        <taxon>Pseudomonadales</taxon>
        <taxon>Pseudomonadaceae</taxon>
        <taxon>Pseudomonas</taxon>
    </lineage>
</organism>
<dbReference type="Proteomes" id="UP000050523">
    <property type="component" value="Unassembled WGS sequence"/>
</dbReference>
<comment type="caution">
    <text evidence="1">The sequence shown here is derived from an EMBL/GenBank/DDBJ whole genome shotgun (WGS) entry which is preliminary data.</text>
</comment>
<dbReference type="EMBL" id="LJRO01000419">
    <property type="protein sequence ID" value="KPY93401.1"/>
    <property type="molecule type" value="Genomic_DNA"/>
</dbReference>
<proteinExistence type="predicted"/>
<name>A0AA40P0X3_9PSED</name>
<protein>
    <submittedName>
        <fullName evidence="1">Dioxygenase</fullName>
    </submittedName>
</protein>
<evidence type="ECO:0000313" key="1">
    <source>
        <dbReference type="EMBL" id="KPY93401.1"/>
    </source>
</evidence>
<reference evidence="1 2" key="1">
    <citation type="submission" date="2015-09" db="EMBL/GenBank/DDBJ databases">
        <title>Genome announcement of multiple Pseudomonas syringae strains.</title>
        <authorList>
            <person name="Thakur S."/>
            <person name="Wang P.W."/>
            <person name="Gong Y."/>
            <person name="Weir B.S."/>
            <person name="Guttman D.S."/>
        </authorList>
    </citation>
    <scope>NUCLEOTIDE SEQUENCE [LARGE SCALE GENOMIC DNA]</scope>
    <source>
        <strain evidence="1 2">ICMP9151</strain>
    </source>
</reference>